<dbReference type="Proteomes" id="UP000503399">
    <property type="component" value="Chromosome"/>
</dbReference>
<protein>
    <recommendedName>
        <fullName evidence="1">DUF2249 domain-containing protein</fullName>
    </recommendedName>
</protein>
<keyword evidence="3" id="KW-1185">Reference proteome</keyword>
<organism evidence="2 3">
    <name type="scientific">Candidatus Hydrogenisulfobacillus filiaventi</name>
    <dbReference type="NCBI Taxonomy" id="2707344"/>
    <lineage>
        <taxon>Bacteria</taxon>
        <taxon>Bacillati</taxon>
        <taxon>Bacillota</taxon>
        <taxon>Clostridia</taxon>
        <taxon>Eubacteriales</taxon>
        <taxon>Clostridiales Family XVII. Incertae Sedis</taxon>
        <taxon>Candidatus Hydrogenisulfobacillus</taxon>
    </lineage>
</organism>
<gene>
    <name evidence="2" type="ORF">R50_0671</name>
</gene>
<dbReference type="AlphaFoldDB" id="A0A6F8ZEI1"/>
<evidence type="ECO:0000313" key="3">
    <source>
        <dbReference type="Proteomes" id="UP000503399"/>
    </source>
</evidence>
<dbReference type="EMBL" id="LR778114">
    <property type="protein sequence ID" value="CAB1128177.1"/>
    <property type="molecule type" value="Genomic_DNA"/>
</dbReference>
<proteinExistence type="predicted"/>
<sequence>MASTETPNPAVVINAPVLPPAVRHETIFGVFAAVPLHHTVLLVNDHDPKPLLYQLDAEQPGTFTYEYLERGPGRYAIQLTRVKP</sequence>
<accession>A0A6F8ZEI1</accession>
<reference evidence="2 3" key="1">
    <citation type="submission" date="2020-02" db="EMBL/GenBank/DDBJ databases">
        <authorList>
            <person name="Hogendoorn C."/>
        </authorList>
    </citation>
    <scope>NUCLEOTIDE SEQUENCE [LARGE SCALE GENOMIC DNA]</scope>
    <source>
        <strain evidence="2">R501</strain>
    </source>
</reference>
<evidence type="ECO:0000313" key="2">
    <source>
        <dbReference type="EMBL" id="CAB1128177.1"/>
    </source>
</evidence>
<dbReference type="KEGG" id="hfv:R50_0671"/>
<name>A0A6F8ZEI1_9FIRM</name>
<dbReference type="InterPro" id="IPR018720">
    <property type="entry name" value="DUF2249"/>
</dbReference>
<feature type="domain" description="DUF2249" evidence="1">
    <location>
        <begin position="14"/>
        <end position="81"/>
    </location>
</feature>
<dbReference type="Pfam" id="PF10006">
    <property type="entry name" value="DUF2249"/>
    <property type="match status" value="1"/>
</dbReference>
<evidence type="ECO:0000259" key="1">
    <source>
        <dbReference type="Pfam" id="PF10006"/>
    </source>
</evidence>